<dbReference type="InterPro" id="IPR016024">
    <property type="entry name" value="ARM-type_fold"/>
</dbReference>
<evidence type="ECO:0000313" key="9">
    <source>
        <dbReference type="EMBL" id="KAK6619223.1"/>
    </source>
</evidence>
<evidence type="ECO:0000256" key="3">
    <source>
        <dbReference type="ARBA" id="ARBA00022490"/>
    </source>
</evidence>
<dbReference type="InterPro" id="IPR040122">
    <property type="entry name" value="Importin_beta"/>
</dbReference>
<dbReference type="Proteomes" id="UP001359485">
    <property type="component" value="Unassembled WGS sequence"/>
</dbReference>
<evidence type="ECO:0000256" key="5">
    <source>
        <dbReference type="ARBA" id="ARBA00022927"/>
    </source>
</evidence>
<keyword evidence="5" id="KW-0653">Protein transport</keyword>
<dbReference type="InterPro" id="IPR058584">
    <property type="entry name" value="IMB1_TNPO1-like_TPR"/>
</dbReference>
<evidence type="ECO:0000256" key="6">
    <source>
        <dbReference type="PROSITE-ProRule" id="PRU00103"/>
    </source>
</evidence>
<evidence type="ECO:0000256" key="1">
    <source>
        <dbReference type="ARBA" id="ARBA00004496"/>
    </source>
</evidence>
<dbReference type="InterPro" id="IPR011989">
    <property type="entry name" value="ARM-like"/>
</dbReference>
<dbReference type="Pfam" id="PF13513">
    <property type="entry name" value="HEAT_EZ"/>
    <property type="match status" value="1"/>
</dbReference>
<proteinExistence type="predicted"/>
<dbReference type="Pfam" id="PF25574">
    <property type="entry name" value="TPR_IMB1"/>
    <property type="match status" value="1"/>
</dbReference>
<evidence type="ECO:0000256" key="4">
    <source>
        <dbReference type="ARBA" id="ARBA00022737"/>
    </source>
</evidence>
<keyword evidence="3" id="KW-0963">Cytoplasm</keyword>
<keyword evidence="7" id="KW-1133">Transmembrane helix</keyword>
<accession>A0ABR1AGX1</accession>
<dbReference type="EMBL" id="JAWJWF010000049">
    <property type="protein sequence ID" value="KAK6619223.1"/>
    <property type="molecule type" value="Genomic_DNA"/>
</dbReference>
<name>A0ABR1AGX1_POLSC</name>
<feature type="transmembrane region" description="Helical" evidence="7">
    <location>
        <begin position="886"/>
        <end position="909"/>
    </location>
</feature>
<evidence type="ECO:0000256" key="2">
    <source>
        <dbReference type="ARBA" id="ARBA00022448"/>
    </source>
</evidence>
<keyword evidence="10" id="KW-1185">Reference proteome</keyword>
<gene>
    <name evidence="9" type="primary">KPNB1</name>
    <name evidence="9" type="ORF">RUM44_003605</name>
</gene>
<feature type="transmembrane region" description="Helical" evidence="7">
    <location>
        <begin position="937"/>
        <end position="954"/>
    </location>
</feature>
<dbReference type="PANTHER" id="PTHR10527">
    <property type="entry name" value="IMPORTIN BETA"/>
    <property type="match status" value="1"/>
</dbReference>
<comment type="subcellular location">
    <subcellularLocation>
        <location evidence="1">Cytoplasm</location>
    </subcellularLocation>
</comment>
<protein>
    <submittedName>
        <fullName evidence="9">Importin subunit beta-1</fullName>
    </submittedName>
</protein>
<evidence type="ECO:0000256" key="7">
    <source>
        <dbReference type="SAM" id="Phobius"/>
    </source>
</evidence>
<feature type="domain" description="Importin N-terminal" evidence="8">
    <location>
        <begin position="27"/>
        <end position="107"/>
    </location>
</feature>
<feature type="repeat" description="HEAT" evidence="6">
    <location>
        <begin position="415"/>
        <end position="453"/>
    </location>
</feature>
<dbReference type="SMART" id="SM00913">
    <property type="entry name" value="IBN_N"/>
    <property type="match status" value="1"/>
</dbReference>
<keyword evidence="2" id="KW-0813">Transport</keyword>
<dbReference type="Pfam" id="PF03810">
    <property type="entry name" value="IBN_N"/>
    <property type="match status" value="1"/>
</dbReference>
<sequence length="955" mass="105802">MNPEATMHLIQILEKTVSPDQNELEAAQTFLEQAAQTNLPEFIKTLSDILHHGGNSPVARMAAGLQLKNTLTSKDQNLKAQYQQRWLSFPEDTRAYIKNNILACLGTENTRPSSAAQCVAYVAVVELPTRQWDNLIETLVSNIVGVNSTEMLKEATLEAIGYICQDIDHEVLMGQSNEILTAIIHGMRSNEPSDHVRLAATTALHNSLEFTKANFDKEAERNFIMEVVCEATQSACTQVRVAALQCLVKIMTLYYQYMEPYMGQALFPITLEAMKSDTDDIALQGIEFWSSVSDEEVDLAIEEAEAGENGRPPQRTSKFYAKGALQFLVPVLMTKLTRQEEMDDEDDWNPSKAAGVCLMLLSTCCENDIVPHVLPFVKKNIKHSDWRYRDASLMAFGSILGGLDANTSKPLVEQAMPIIIELMYDSSVVVRDTVAWTFGRICELVPAAAINETFLNPLLEAFVMGLKQEPRVAANVCWAFTGLSEASYEQATEGLEDGVQPKTYCLSSYFEYIVERLLETTDRPDAAQANLRASAYEALMEMVKNSPQDCYVTVQRTTMIILERLNQVVQMESHIVTSNDRAQFNDLQGLLCATLQSVLRKVTPDDAPKISDAIMGALLQMFNSNSGKSGGVQEDALMAVATLVEVLGDKFIKYMDSFKPYFFIGLKNHEEYQVCISAVGLVGDICRALKSKVSAYCDEIMVLLLENLSNETVHRSVKPHIFSAFGDIALAIGTEFTKYLDVVLQTLVQASQADVDRTDYDMVDYLNELREGVLAAYAGIILGLKGDGSTPSGDVALLEPHLPYIIQFICKMAEDNDKSDGVIASCSGLVGDLCLTYGAKLSALLETEHLAEVLTQGRRSRTQNTKNLATWATKELRKIKAATAEASWGTIFLILFFLQFGFCCFVLAVDVVVVADDDDGDEDGEYVDDDDDDDDDMVVVVMMTIMIMMMMMTTT</sequence>
<dbReference type="Gene3D" id="1.25.10.10">
    <property type="entry name" value="Leucine-rich Repeat Variant"/>
    <property type="match status" value="1"/>
</dbReference>
<dbReference type="SUPFAM" id="SSF48371">
    <property type="entry name" value="ARM repeat"/>
    <property type="match status" value="1"/>
</dbReference>
<evidence type="ECO:0000259" key="8">
    <source>
        <dbReference type="PROSITE" id="PS50166"/>
    </source>
</evidence>
<dbReference type="PROSITE" id="PS50077">
    <property type="entry name" value="HEAT_REPEAT"/>
    <property type="match status" value="1"/>
</dbReference>
<dbReference type="PROSITE" id="PS50166">
    <property type="entry name" value="IMPORTIN_B_NT"/>
    <property type="match status" value="1"/>
</dbReference>
<dbReference type="InterPro" id="IPR001494">
    <property type="entry name" value="Importin-beta_N"/>
</dbReference>
<dbReference type="InterPro" id="IPR021133">
    <property type="entry name" value="HEAT_type_2"/>
</dbReference>
<keyword evidence="4" id="KW-0677">Repeat</keyword>
<keyword evidence="7" id="KW-0812">Transmembrane</keyword>
<evidence type="ECO:0000313" key="10">
    <source>
        <dbReference type="Proteomes" id="UP001359485"/>
    </source>
</evidence>
<reference evidence="9 10" key="1">
    <citation type="submission" date="2023-09" db="EMBL/GenBank/DDBJ databases">
        <title>Genomes of two closely related lineages of the louse Polyplax serrata with different host specificities.</title>
        <authorList>
            <person name="Martinu J."/>
            <person name="Tarabai H."/>
            <person name="Stefka J."/>
            <person name="Hypsa V."/>
        </authorList>
    </citation>
    <scope>NUCLEOTIDE SEQUENCE [LARGE SCALE GENOMIC DNA]</scope>
    <source>
        <strain evidence="9">98ZLc_SE</strain>
    </source>
</reference>
<organism evidence="9 10">
    <name type="scientific">Polyplax serrata</name>
    <name type="common">Common mouse louse</name>
    <dbReference type="NCBI Taxonomy" id="468196"/>
    <lineage>
        <taxon>Eukaryota</taxon>
        <taxon>Metazoa</taxon>
        <taxon>Ecdysozoa</taxon>
        <taxon>Arthropoda</taxon>
        <taxon>Hexapoda</taxon>
        <taxon>Insecta</taxon>
        <taxon>Pterygota</taxon>
        <taxon>Neoptera</taxon>
        <taxon>Paraneoptera</taxon>
        <taxon>Psocodea</taxon>
        <taxon>Troctomorpha</taxon>
        <taxon>Phthiraptera</taxon>
        <taxon>Anoplura</taxon>
        <taxon>Polyplacidae</taxon>
        <taxon>Polyplax</taxon>
    </lineage>
</organism>
<comment type="caution">
    <text evidence="9">The sequence shown here is derived from an EMBL/GenBank/DDBJ whole genome shotgun (WGS) entry which is preliminary data.</text>
</comment>
<keyword evidence="7" id="KW-0472">Membrane</keyword>